<feature type="transmembrane region" description="Helical" evidence="4">
    <location>
        <begin position="7"/>
        <end position="30"/>
    </location>
</feature>
<evidence type="ECO:0000256" key="4">
    <source>
        <dbReference type="SAM" id="Phobius"/>
    </source>
</evidence>
<feature type="transmembrane region" description="Helical" evidence="4">
    <location>
        <begin position="161"/>
        <end position="181"/>
    </location>
</feature>
<dbReference type="InterPro" id="IPR020846">
    <property type="entry name" value="MFS_dom"/>
</dbReference>
<dbReference type="InterPro" id="IPR036259">
    <property type="entry name" value="MFS_trans_sf"/>
</dbReference>
<gene>
    <name evidence="6" type="ORF">A3B51_01400</name>
</gene>
<keyword evidence="1 4" id="KW-0812">Transmembrane</keyword>
<dbReference type="PANTHER" id="PTHR23518">
    <property type="entry name" value="C-METHYLTRANSFERASE"/>
    <property type="match status" value="1"/>
</dbReference>
<dbReference type="InterPro" id="IPR011701">
    <property type="entry name" value="MFS"/>
</dbReference>
<evidence type="ECO:0000313" key="7">
    <source>
        <dbReference type="Proteomes" id="UP000176780"/>
    </source>
</evidence>
<comment type="caution">
    <text evidence="6">The sequence shown here is derived from an EMBL/GenBank/DDBJ whole genome shotgun (WGS) entry which is preliminary data.</text>
</comment>
<dbReference type="Pfam" id="PF07690">
    <property type="entry name" value="MFS_1"/>
    <property type="match status" value="1"/>
</dbReference>
<reference evidence="6 7" key="1">
    <citation type="journal article" date="2016" name="Nat. Commun.">
        <title>Thousands of microbial genomes shed light on interconnected biogeochemical processes in an aquifer system.</title>
        <authorList>
            <person name="Anantharaman K."/>
            <person name="Brown C.T."/>
            <person name="Hug L.A."/>
            <person name="Sharon I."/>
            <person name="Castelle C.J."/>
            <person name="Probst A.J."/>
            <person name="Thomas B.C."/>
            <person name="Singh A."/>
            <person name="Wilkins M.J."/>
            <person name="Karaoz U."/>
            <person name="Brodie E.L."/>
            <person name="Williams K.H."/>
            <person name="Hubbard S.S."/>
            <person name="Banfield J.F."/>
        </authorList>
    </citation>
    <scope>NUCLEOTIDE SEQUENCE [LARGE SCALE GENOMIC DNA]</scope>
</reference>
<feature type="transmembrane region" description="Helical" evidence="4">
    <location>
        <begin position="135"/>
        <end position="155"/>
    </location>
</feature>
<feature type="transmembrane region" description="Helical" evidence="4">
    <location>
        <begin position="72"/>
        <end position="90"/>
    </location>
</feature>
<evidence type="ECO:0000256" key="1">
    <source>
        <dbReference type="ARBA" id="ARBA00022692"/>
    </source>
</evidence>
<dbReference type="PANTHER" id="PTHR23518:SF2">
    <property type="entry name" value="MAJOR FACILITATOR SUPERFAMILY TRANSPORTER"/>
    <property type="match status" value="1"/>
</dbReference>
<dbReference type="PROSITE" id="PS50850">
    <property type="entry name" value="MFS"/>
    <property type="match status" value="1"/>
</dbReference>
<dbReference type="GO" id="GO:0022857">
    <property type="term" value="F:transmembrane transporter activity"/>
    <property type="evidence" value="ECO:0007669"/>
    <property type="project" value="InterPro"/>
</dbReference>
<proteinExistence type="predicted"/>
<evidence type="ECO:0000256" key="2">
    <source>
        <dbReference type="ARBA" id="ARBA00022989"/>
    </source>
</evidence>
<feature type="transmembrane region" description="Helical" evidence="4">
    <location>
        <begin position="42"/>
        <end position="60"/>
    </location>
</feature>
<sequence>MNNKIIRVLLLAEGFYLFAGGLLGPIWAVYVEEIGGDILDASGAFGAFMLTAALVTYILGRIEDRNRYKAKFVVLGYLMGAAGFTGYLFVTNSLTLFGVQAILGITVAVKDPAYDGLYSKFAKKHLTLAWGEWEAMDYLTAGLSAIIGGLIANYFGFRFLFYLMIAFSILGLIMSFSLLHIRRLQKS</sequence>
<evidence type="ECO:0000256" key="3">
    <source>
        <dbReference type="ARBA" id="ARBA00023136"/>
    </source>
</evidence>
<name>A0A1F5HIC6_9BACT</name>
<dbReference type="Proteomes" id="UP000176780">
    <property type="component" value="Unassembled WGS sequence"/>
</dbReference>
<dbReference type="AlphaFoldDB" id="A0A1F5HIC6"/>
<evidence type="ECO:0000313" key="6">
    <source>
        <dbReference type="EMBL" id="OGE03877.1"/>
    </source>
</evidence>
<dbReference type="EMBL" id="MFBQ01000042">
    <property type="protein sequence ID" value="OGE03877.1"/>
    <property type="molecule type" value="Genomic_DNA"/>
</dbReference>
<protein>
    <recommendedName>
        <fullName evidence="5">Major facilitator superfamily (MFS) profile domain-containing protein</fullName>
    </recommendedName>
</protein>
<organism evidence="6 7">
    <name type="scientific">Candidatus Curtissbacteria bacterium RIFCSPLOWO2_01_FULL_41_18</name>
    <dbReference type="NCBI Taxonomy" id="1797727"/>
    <lineage>
        <taxon>Bacteria</taxon>
        <taxon>Candidatus Curtissiibacteriota</taxon>
    </lineage>
</organism>
<keyword evidence="3 4" id="KW-0472">Membrane</keyword>
<keyword evidence="2 4" id="KW-1133">Transmembrane helix</keyword>
<dbReference type="SUPFAM" id="SSF103473">
    <property type="entry name" value="MFS general substrate transporter"/>
    <property type="match status" value="1"/>
</dbReference>
<feature type="domain" description="Major facilitator superfamily (MFS) profile" evidence="5">
    <location>
        <begin position="5"/>
        <end position="187"/>
    </location>
</feature>
<dbReference type="STRING" id="1797727.A3B51_01400"/>
<accession>A0A1F5HIC6</accession>
<evidence type="ECO:0000259" key="5">
    <source>
        <dbReference type="PROSITE" id="PS50850"/>
    </source>
</evidence>
<dbReference type="Gene3D" id="1.20.1250.20">
    <property type="entry name" value="MFS general substrate transporter like domains"/>
    <property type="match status" value="1"/>
</dbReference>